<keyword evidence="3" id="KW-1185">Reference proteome</keyword>
<dbReference type="PANTHER" id="PTHR37946">
    <property type="entry name" value="SLL1969 PROTEIN"/>
    <property type="match status" value="1"/>
</dbReference>
<name>A0ABN6YBT6_9MICO</name>
<evidence type="ECO:0008006" key="4">
    <source>
        <dbReference type="Google" id="ProtNLM"/>
    </source>
</evidence>
<dbReference type="SUPFAM" id="SSF53474">
    <property type="entry name" value="alpha/beta-Hydrolases"/>
    <property type="match status" value="1"/>
</dbReference>
<accession>A0ABN6YBT6</accession>
<organism evidence="2 3">
    <name type="scientific">Agromyces marinus</name>
    <dbReference type="NCBI Taxonomy" id="1389020"/>
    <lineage>
        <taxon>Bacteria</taxon>
        <taxon>Bacillati</taxon>
        <taxon>Actinomycetota</taxon>
        <taxon>Actinomycetes</taxon>
        <taxon>Micrococcales</taxon>
        <taxon>Microbacteriaceae</taxon>
        <taxon>Agromyces</taxon>
    </lineage>
</organism>
<sequence>MPRAGGFDRGSTPRGPNPRGATPPGATRSALARLGSWALDYLYAGLRQLAIVAEGWNPPRSWSAGRRDLPELVLLPGIYEHWSFLRPIGDALNEAGYRVRVVHGLGSNRRGIASTAGRLGRVLARTPAPPEGRIVVAHSKGGLVAKHVLVAGEADATAGLLGLVAVCTPFGGSSMAGLVLDPSVRALLPTDETIVMLGRATSANARIVSVFGDFDPHIPDGSVLDGATNIRVPVAGHFRILGARETHLAVLDGVRTLHAAPRDEPTA</sequence>
<evidence type="ECO:0000313" key="2">
    <source>
        <dbReference type="EMBL" id="BDZ54626.1"/>
    </source>
</evidence>
<reference evidence="3" key="1">
    <citation type="journal article" date="2019" name="Int. J. Syst. Evol. Microbiol.">
        <title>The Global Catalogue of Microorganisms (GCM) 10K type strain sequencing project: providing services to taxonomists for standard genome sequencing and annotation.</title>
        <authorList>
            <consortium name="The Broad Institute Genomics Platform"/>
            <consortium name="The Broad Institute Genome Sequencing Center for Infectious Disease"/>
            <person name="Wu L."/>
            <person name="Ma J."/>
        </authorList>
    </citation>
    <scope>NUCLEOTIDE SEQUENCE [LARGE SCALE GENOMIC DNA]</scope>
    <source>
        <strain evidence="3">NBRC 109019</strain>
    </source>
</reference>
<feature type="region of interest" description="Disordered" evidence="1">
    <location>
        <begin position="1"/>
        <end position="27"/>
    </location>
</feature>
<gene>
    <name evidence="2" type="ORF">GCM10025870_16990</name>
</gene>
<proteinExistence type="predicted"/>
<evidence type="ECO:0000256" key="1">
    <source>
        <dbReference type="SAM" id="MobiDB-lite"/>
    </source>
</evidence>
<dbReference type="PANTHER" id="PTHR37946:SF1">
    <property type="entry name" value="SLL1969 PROTEIN"/>
    <property type="match status" value="1"/>
</dbReference>
<dbReference type="InterPro" id="IPR029058">
    <property type="entry name" value="AB_hydrolase_fold"/>
</dbReference>
<protein>
    <recommendedName>
        <fullName evidence="4">Alpha/beta hydrolase</fullName>
    </recommendedName>
</protein>
<dbReference type="EMBL" id="AP027734">
    <property type="protein sequence ID" value="BDZ54626.1"/>
    <property type="molecule type" value="Genomic_DNA"/>
</dbReference>
<dbReference type="Gene3D" id="3.40.50.1820">
    <property type="entry name" value="alpha/beta hydrolase"/>
    <property type="match status" value="1"/>
</dbReference>
<dbReference type="RefSeq" id="WP_234660497.1">
    <property type="nucleotide sequence ID" value="NZ_AP027734.1"/>
</dbReference>
<evidence type="ECO:0000313" key="3">
    <source>
        <dbReference type="Proteomes" id="UP001321477"/>
    </source>
</evidence>
<dbReference type="Proteomes" id="UP001321477">
    <property type="component" value="Chromosome"/>
</dbReference>